<name>A0A6I1GBG3_9BIFI</name>
<keyword evidence="3" id="KW-1185">Reference proteome</keyword>
<dbReference type="Gene3D" id="1.10.10.10">
    <property type="entry name" value="Winged helix-like DNA-binding domain superfamily/Winged helix DNA-binding domain"/>
    <property type="match status" value="1"/>
</dbReference>
<proteinExistence type="predicted"/>
<dbReference type="SUPFAM" id="SSF46785">
    <property type="entry name" value="Winged helix' DNA-binding domain"/>
    <property type="match status" value="1"/>
</dbReference>
<evidence type="ECO:0000313" key="2">
    <source>
        <dbReference type="EMBL" id="KAB7788984.1"/>
    </source>
</evidence>
<comment type="caution">
    <text evidence="2">The sequence shown here is derived from an EMBL/GenBank/DDBJ whole genome shotgun (WGS) entry which is preliminary data.</text>
</comment>
<dbReference type="RefSeq" id="WP_152235454.1">
    <property type="nucleotide sequence ID" value="NZ_JBHSKZ010000013.1"/>
</dbReference>
<organism evidence="2 3">
    <name type="scientific">Bifidobacterium leontopitheci</name>
    <dbReference type="NCBI Taxonomy" id="2650774"/>
    <lineage>
        <taxon>Bacteria</taxon>
        <taxon>Bacillati</taxon>
        <taxon>Actinomycetota</taxon>
        <taxon>Actinomycetes</taxon>
        <taxon>Bifidobacteriales</taxon>
        <taxon>Bifidobacteriaceae</taxon>
        <taxon>Bifidobacterium</taxon>
    </lineage>
</organism>
<dbReference type="InterPro" id="IPR011991">
    <property type="entry name" value="ArsR-like_HTH"/>
</dbReference>
<gene>
    <name evidence="2" type="ORF">F7D09_2059</name>
</gene>
<reference evidence="2 3" key="1">
    <citation type="submission" date="2019-09" db="EMBL/GenBank/DDBJ databases">
        <title>Characterization of the phylogenetic diversity of two novel species belonging to the genus Bifidobacterium: Bifidobacterium cebidarum sp. nov. and Bifidobacterium leontopitheci sp. nov.</title>
        <authorList>
            <person name="Lugli G.A."/>
            <person name="Duranti S."/>
            <person name="Milani C."/>
            <person name="Turroni F."/>
            <person name="Ventura M."/>
        </authorList>
    </citation>
    <scope>NUCLEOTIDE SEQUENCE [LARGE SCALE GENOMIC DNA]</scope>
    <source>
        <strain evidence="2 3">LMG 31471</strain>
    </source>
</reference>
<accession>A0A6I1GBG3</accession>
<dbReference type="CDD" id="cd00090">
    <property type="entry name" value="HTH_ARSR"/>
    <property type="match status" value="1"/>
</dbReference>
<dbReference type="Pfam" id="PF12840">
    <property type="entry name" value="HTH_20"/>
    <property type="match status" value="1"/>
</dbReference>
<dbReference type="Proteomes" id="UP000441772">
    <property type="component" value="Unassembled WGS sequence"/>
</dbReference>
<dbReference type="InterPro" id="IPR036390">
    <property type="entry name" value="WH_DNA-bd_sf"/>
</dbReference>
<dbReference type="EMBL" id="WBVT01000057">
    <property type="protein sequence ID" value="KAB7788984.1"/>
    <property type="molecule type" value="Genomic_DNA"/>
</dbReference>
<sequence length="142" mass="15215">MAEFVWGDAPFDEHEGAVPANDGCVRRVGGAAATGTRRDAGHGLDGGSGDSGESASGGSRGSTLYDRLPDVFYVRDRHVRRVISHPVRYAALDVMYQCMTPMTASAIARVVGVSPSAMSYHLRQLEKVGIVHRVAQWGDGRE</sequence>
<dbReference type="InterPro" id="IPR036388">
    <property type="entry name" value="WH-like_DNA-bd_sf"/>
</dbReference>
<dbReference type="AlphaFoldDB" id="A0A6I1GBG3"/>
<feature type="region of interest" description="Disordered" evidence="1">
    <location>
        <begin position="35"/>
        <end position="62"/>
    </location>
</feature>
<evidence type="ECO:0000313" key="3">
    <source>
        <dbReference type="Proteomes" id="UP000441772"/>
    </source>
</evidence>
<protein>
    <submittedName>
        <fullName evidence="2">ArsR family transcriptional regulator</fullName>
    </submittedName>
</protein>
<evidence type="ECO:0000256" key="1">
    <source>
        <dbReference type="SAM" id="MobiDB-lite"/>
    </source>
</evidence>